<feature type="compositionally biased region" description="Polar residues" evidence="2">
    <location>
        <begin position="519"/>
        <end position="531"/>
    </location>
</feature>
<dbReference type="GO" id="GO:0000793">
    <property type="term" value="C:condensed chromosome"/>
    <property type="evidence" value="ECO:0007669"/>
    <property type="project" value="TreeGrafter"/>
</dbReference>
<gene>
    <name evidence="4" type="ORF">SeLEV6574_g02015</name>
    <name evidence="3" type="ORF">SeMB42_g07922</name>
</gene>
<evidence type="ECO:0000256" key="2">
    <source>
        <dbReference type="SAM" id="MobiDB-lite"/>
    </source>
</evidence>
<dbReference type="Gene3D" id="1.10.287.1490">
    <property type="match status" value="1"/>
</dbReference>
<accession>A0A507BSH2</accession>
<dbReference type="VEuPathDB" id="FungiDB:SeMB42_g07922"/>
<dbReference type="GO" id="GO:0003682">
    <property type="term" value="F:chromatin binding"/>
    <property type="evidence" value="ECO:0007669"/>
    <property type="project" value="TreeGrafter"/>
</dbReference>
<dbReference type="PANTHER" id="PTHR43941">
    <property type="entry name" value="STRUCTURAL MAINTENANCE OF CHROMOSOMES PROTEIN 2"/>
    <property type="match status" value="1"/>
</dbReference>
<evidence type="ECO:0000313" key="6">
    <source>
        <dbReference type="Proteomes" id="UP000320475"/>
    </source>
</evidence>
<evidence type="ECO:0000313" key="5">
    <source>
        <dbReference type="Proteomes" id="UP000317494"/>
    </source>
</evidence>
<evidence type="ECO:0000256" key="1">
    <source>
        <dbReference type="SAM" id="Coils"/>
    </source>
</evidence>
<feature type="region of interest" description="Disordered" evidence="2">
    <location>
        <begin position="47"/>
        <end position="109"/>
    </location>
</feature>
<dbReference type="GO" id="GO:0000796">
    <property type="term" value="C:condensin complex"/>
    <property type="evidence" value="ECO:0007669"/>
    <property type="project" value="TreeGrafter"/>
</dbReference>
<feature type="coiled-coil region" evidence="1">
    <location>
        <begin position="159"/>
        <end position="193"/>
    </location>
</feature>
<dbReference type="Proteomes" id="UP000320475">
    <property type="component" value="Unassembled WGS sequence"/>
</dbReference>
<dbReference type="STRING" id="286115.A0A507BSH2"/>
<sequence length="531" mass="60261">MASLRVEVVEEFEITRSEYRLNNVEDEILITSAMEYKMAQAISGSEDGSLLQHSQGEMERVEGHSHPIGRKRDRDSDLESDVSGQITRLRDSNDSGRSNRGGASESPERGYSYCTYYTASFCAADPSDPLNVQREYRPPIKKRNNHAINYILETYKRGRDAAREEASDNLIQVQQLELQIRQLRDDYDDKVRVRDNALVSKNDEIRNVNSAILKLYEEVASLKNAADEKDDAIAALEAQKDELQQDLDDKSSQVVSLRNQVNELETQFNDNRTELSNLLDQYESIRTQLSAKESELSTTKSECGQLQSEKSSLEGRIEELTHLYDLLRKEDDVRNQEKDNISKAKDELEALKNEEIGVLKSMVDKDKLEIDAKCKSIEEMKMKVKRLEAQLKNLKKEMKEVEKNSTKARKSFYQYHQDTNSLMTNFIEMAQTHQASHSLETYREIIRPELLALDIGTDSGNDSGHESEDDVSENDNEENDDEAVESEVFLENQGGWHVGGMGVAPGDDDEEDSLKATALQITSSPNSFVSS</sequence>
<name>A0A507BSH2_9FUNG</name>
<dbReference type="GO" id="GO:0007076">
    <property type="term" value="P:mitotic chromosome condensation"/>
    <property type="evidence" value="ECO:0007669"/>
    <property type="project" value="TreeGrafter"/>
</dbReference>
<dbReference type="AlphaFoldDB" id="A0A507BSH2"/>
<comment type="caution">
    <text evidence="3">The sequence shown here is derived from an EMBL/GenBank/DDBJ whole genome shotgun (WGS) entry which is preliminary data.</text>
</comment>
<organism evidence="3 5">
    <name type="scientific">Synchytrium endobioticum</name>
    <dbReference type="NCBI Taxonomy" id="286115"/>
    <lineage>
        <taxon>Eukaryota</taxon>
        <taxon>Fungi</taxon>
        <taxon>Fungi incertae sedis</taxon>
        <taxon>Chytridiomycota</taxon>
        <taxon>Chytridiomycota incertae sedis</taxon>
        <taxon>Chytridiomycetes</taxon>
        <taxon>Synchytriales</taxon>
        <taxon>Synchytriaceae</taxon>
        <taxon>Synchytrium</taxon>
    </lineage>
</organism>
<feature type="compositionally biased region" description="Basic and acidic residues" evidence="2">
    <location>
        <begin position="56"/>
        <end position="77"/>
    </location>
</feature>
<protein>
    <submittedName>
        <fullName evidence="3">Uncharacterized protein</fullName>
    </submittedName>
</protein>
<dbReference type="GO" id="GO:0000785">
    <property type="term" value="C:chromatin"/>
    <property type="evidence" value="ECO:0007669"/>
    <property type="project" value="TreeGrafter"/>
</dbReference>
<dbReference type="EMBL" id="QEAN01000686">
    <property type="protein sequence ID" value="TPX30398.1"/>
    <property type="molecule type" value="Genomic_DNA"/>
</dbReference>
<proteinExistence type="predicted"/>
<reference evidence="5 6" key="1">
    <citation type="journal article" date="2019" name="Sci. Rep.">
        <title>Comparative genomics of chytrid fungi reveal insights into the obligate biotrophic and pathogenic lifestyle of Synchytrium endobioticum.</title>
        <authorList>
            <person name="van de Vossenberg B.T.L.H."/>
            <person name="Warris S."/>
            <person name="Nguyen H.D.T."/>
            <person name="van Gent-Pelzer M.P.E."/>
            <person name="Joly D.L."/>
            <person name="van de Geest H.C."/>
            <person name="Bonants P.J.M."/>
            <person name="Smith D.S."/>
            <person name="Levesque C.A."/>
            <person name="van der Lee T.A.J."/>
        </authorList>
    </citation>
    <scope>NUCLEOTIDE SEQUENCE [LARGE SCALE GENOMIC DNA]</scope>
    <source>
        <strain evidence="4 6">LEV6574</strain>
        <strain evidence="3 5">MB42</strain>
    </source>
</reference>
<dbReference type="EMBL" id="QEAM01000052">
    <property type="protein sequence ID" value="TPX48451.1"/>
    <property type="molecule type" value="Genomic_DNA"/>
</dbReference>
<feature type="coiled-coil region" evidence="1">
    <location>
        <begin position="219"/>
        <end position="411"/>
    </location>
</feature>
<dbReference type="Proteomes" id="UP000317494">
    <property type="component" value="Unassembled WGS sequence"/>
</dbReference>
<keyword evidence="5" id="KW-1185">Reference proteome</keyword>
<dbReference type="PANTHER" id="PTHR43941:SF1">
    <property type="entry name" value="STRUCTURAL MAINTENANCE OF CHROMOSOMES PROTEIN 2"/>
    <property type="match status" value="1"/>
</dbReference>
<feature type="compositionally biased region" description="Acidic residues" evidence="2">
    <location>
        <begin position="467"/>
        <end position="485"/>
    </location>
</feature>
<feature type="region of interest" description="Disordered" evidence="2">
    <location>
        <begin position="455"/>
        <end position="531"/>
    </location>
</feature>
<evidence type="ECO:0000313" key="3">
    <source>
        <dbReference type="EMBL" id="TPX30398.1"/>
    </source>
</evidence>
<keyword evidence="1" id="KW-0175">Coiled coil</keyword>
<evidence type="ECO:0000313" key="4">
    <source>
        <dbReference type="EMBL" id="TPX48451.1"/>
    </source>
</evidence>